<evidence type="ECO:0000313" key="8">
    <source>
        <dbReference type="Proteomes" id="UP000522688"/>
    </source>
</evidence>
<dbReference type="InterPro" id="IPR036390">
    <property type="entry name" value="WH_DNA-bd_sf"/>
</dbReference>
<feature type="domain" description="HTH gntR-type" evidence="4">
    <location>
        <begin position="9"/>
        <end position="75"/>
    </location>
</feature>
<evidence type="ECO:0000313" key="5">
    <source>
        <dbReference type="EMBL" id="GEK84444.1"/>
    </source>
</evidence>
<gene>
    <name evidence="6" type="ORF">FB463_002602</name>
    <name evidence="5" type="ORF">FFA01_27530</name>
</gene>
<dbReference type="InterPro" id="IPR000524">
    <property type="entry name" value="Tscrpt_reg_HTH_GntR"/>
</dbReference>
<protein>
    <submittedName>
        <fullName evidence="5 6">GntR family transcriptional regulator</fullName>
    </submittedName>
</protein>
<dbReference type="Pfam" id="PF00392">
    <property type="entry name" value="GntR"/>
    <property type="match status" value="1"/>
</dbReference>
<dbReference type="OrthoDB" id="8680240at2"/>
<comment type="caution">
    <text evidence="6">The sequence shown here is derived from an EMBL/GenBank/DDBJ whole genome shotgun (WGS) entry which is preliminary data.</text>
</comment>
<dbReference type="PROSITE" id="PS50949">
    <property type="entry name" value="HTH_GNTR"/>
    <property type="match status" value="1"/>
</dbReference>
<dbReference type="InterPro" id="IPR011711">
    <property type="entry name" value="GntR_C"/>
</dbReference>
<reference evidence="5 7" key="1">
    <citation type="submission" date="2019-07" db="EMBL/GenBank/DDBJ databases">
        <title>Whole genome shotgun sequence of Frigoribacterium faeni NBRC 103066.</title>
        <authorList>
            <person name="Hosoyama A."/>
            <person name="Uohara A."/>
            <person name="Ohji S."/>
            <person name="Ichikawa N."/>
        </authorList>
    </citation>
    <scope>NUCLEOTIDE SEQUENCE [LARGE SCALE GENOMIC DNA]</scope>
    <source>
        <strain evidence="5 7">NBRC 103066</strain>
    </source>
</reference>
<dbReference type="InterPro" id="IPR036388">
    <property type="entry name" value="WH-like_DNA-bd_sf"/>
</dbReference>
<keyword evidence="3" id="KW-0804">Transcription</keyword>
<evidence type="ECO:0000256" key="3">
    <source>
        <dbReference type="ARBA" id="ARBA00023163"/>
    </source>
</evidence>
<dbReference type="SMART" id="SM00895">
    <property type="entry name" value="FCD"/>
    <property type="match status" value="1"/>
</dbReference>
<dbReference type="AlphaFoldDB" id="A0A7W3PJV6"/>
<accession>A0A7W3PJV6</accession>
<dbReference type="Gene3D" id="1.20.120.530">
    <property type="entry name" value="GntR ligand-binding domain-like"/>
    <property type="match status" value="1"/>
</dbReference>
<dbReference type="EMBL" id="JACGWW010000004">
    <property type="protein sequence ID" value="MBA8814331.1"/>
    <property type="molecule type" value="Genomic_DNA"/>
</dbReference>
<dbReference type="SMART" id="SM00345">
    <property type="entry name" value="HTH_GNTR"/>
    <property type="match status" value="1"/>
</dbReference>
<keyword evidence="7" id="KW-1185">Reference proteome</keyword>
<dbReference type="SUPFAM" id="SSF48008">
    <property type="entry name" value="GntR ligand-binding domain-like"/>
    <property type="match status" value="1"/>
</dbReference>
<dbReference type="EMBL" id="BJUV01000038">
    <property type="protein sequence ID" value="GEK84444.1"/>
    <property type="molecule type" value="Genomic_DNA"/>
</dbReference>
<evidence type="ECO:0000256" key="1">
    <source>
        <dbReference type="ARBA" id="ARBA00023015"/>
    </source>
</evidence>
<dbReference type="Gene3D" id="1.10.10.10">
    <property type="entry name" value="Winged helix-like DNA-binding domain superfamily/Winged helix DNA-binding domain"/>
    <property type="match status" value="1"/>
</dbReference>
<sequence length="223" mass="24891">MTESPSATRHDGDSIHDELRAQILSGAIPPGAALREVVLAERFGVSRTPVRAALGRLEHERLLDRGARGLFVKRIDAREVVQVYDVRIMLEGEVSAQAATSRGDGDLERLERLLARDRALVDPSDRERMTTNLEFHAAIWDAAHNPVLLDLLERLSVHLIHAPSSTLSVGDRWGEALDEHGQLVAAIRDRDVVRADAIARRHMHRAREIRLELLRSEVDAELA</sequence>
<evidence type="ECO:0000256" key="2">
    <source>
        <dbReference type="ARBA" id="ARBA00023125"/>
    </source>
</evidence>
<name>A0A7W3PJV6_9MICO</name>
<organism evidence="6 8">
    <name type="scientific">Frigoribacterium faeni</name>
    <dbReference type="NCBI Taxonomy" id="145483"/>
    <lineage>
        <taxon>Bacteria</taxon>
        <taxon>Bacillati</taxon>
        <taxon>Actinomycetota</taxon>
        <taxon>Actinomycetes</taxon>
        <taxon>Micrococcales</taxon>
        <taxon>Microbacteriaceae</taxon>
        <taxon>Frigoribacterium</taxon>
    </lineage>
</organism>
<dbReference type="InterPro" id="IPR008920">
    <property type="entry name" value="TF_FadR/GntR_C"/>
</dbReference>
<evidence type="ECO:0000259" key="4">
    <source>
        <dbReference type="PROSITE" id="PS50949"/>
    </source>
</evidence>
<dbReference type="GO" id="GO:0003700">
    <property type="term" value="F:DNA-binding transcription factor activity"/>
    <property type="evidence" value="ECO:0007669"/>
    <property type="project" value="InterPro"/>
</dbReference>
<dbReference type="RefSeq" id="WP_146856769.1">
    <property type="nucleotide sequence ID" value="NZ_BAAAHR010000003.1"/>
</dbReference>
<keyword evidence="2 6" id="KW-0238">DNA-binding</keyword>
<dbReference type="Proteomes" id="UP000321154">
    <property type="component" value="Unassembled WGS sequence"/>
</dbReference>
<dbReference type="SUPFAM" id="SSF46785">
    <property type="entry name" value="Winged helix' DNA-binding domain"/>
    <property type="match status" value="1"/>
</dbReference>
<reference evidence="6 8" key="2">
    <citation type="submission" date="2020-07" db="EMBL/GenBank/DDBJ databases">
        <title>Sequencing the genomes of 1000 actinobacteria strains.</title>
        <authorList>
            <person name="Klenk H.-P."/>
        </authorList>
    </citation>
    <scope>NUCLEOTIDE SEQUENCE [LARGE SCALE GENOMIC DNA]</scope>
    <source>
        <strain evidence="6 8">DSM 10309</strain>
    </source>
</reference>
<dbReference type="PANTHER" id="PTHR43537:SF45">
    <property type="entry name" value="GNTR FAMILY REGULATORY PROTEIN"/>
    <property type="match status" value="1"/>
</dbReference>
<keyword evidence="1" id="KW-0805">Transcription regulation</keyword>
<evidence type="ECO:0000313" key="7">
    <source>
        <dbReference type="Proteomes" id="UP000321154"/>
    </source>
</evidence>
<dbReference type="CDD" id="cd07377">
    <property type="entry name" value="WHTH_GntR"/>
    <property type="match status" value="1"/>
</dbReference>
<dbReference type="GO" id="GO:0003677">
    <property type="term" value="F:DNA binding"/>
    <property type="evidence" value="ECO:0007669"/>
    <property type="project" value="UniProtKB-KW"/>
</dbReference>
<dbReference type="PANTHER" id="PTHR43537">
    <property type="entry name" value="TRANSCRIPTIONAL REGULATOR, GNTR FAMILY"/>
    <property type="match status" value="1"/>
</dbReference>
<evidence type="ECO:0000313" key="6">
    <source>
        <dbReference type="EMBL" id="MBA8814331.1"/>
    </source>
</evidence>
<dbReference type="Pfam" id="PF07729">
    <property type="entry name" value="FCD"/>
    <property type="match status" value="1"/>
</dbReference>
<proteinExistence type="predicted"/>
<dbReference type="Proteomes" id="UP000522688">
    <property type="component" value="Unassembled WGS sequence"/>
</dbReference>